<sequence>MLYSTATRKPPPHQRRRPLTLEEYGYIDGFLMSIQFEKKRLAQTLRSQLLKMYIIVNTYTAPSMSTMVTSSATPSTSQYQVPQLNMHQYVATTPSYHIHCQGCHQQWTPPTVIHCRSYTPEAPYLFQ</sequence>
<comment type="caution">
    <text evidence="1">The sequence shown here is derived from an EMBL/GenBank/DDBJ whole genome shotgun (WGS) entry which is preliminary data.</text>
</comment>
<dbReference type="Proteomes" id="UP000054826">
    <property type="component" value="Unassembled WGS sequence"/>
</dbReference>
<dbReference type="EMBL" id="JYDV01000005">
    <property type="protein sequence ID" value="KRZ44608.1"/>
    <property type="molecule type" value="Genomic_DNA"/>
</dbReference>
<protein>
    <submittedName>
        <fullName evidence="1">Uncharacterized protein</fullName>
    </submittedName>
</protein>
<evidence type="ECO:0000313" key="2">
    <source>
        <dbReference type="Proteomes" id="UP000054826"/>
    </source>
</evidence>
<name>A0A0V1KBJ3_TRIPS</name>
<reference evidence="1 2" key="1">
    <citation type="submission" date="2015-01" db="EMBL/GenBank/DDBJ databases">
        <title>Evolution of Trichinella species and genotypes.</title>
        <authorList>
            <person name="Korhonen P.K."/>
            <person name="Edoardo P."/>
            <person name="Giuseppe L.R."/>
            <person name="Gasser R.B."/>
        </authorList>
    </citation>
    <scope>NUCLEOTIDE SEQUENCE [LARGE SCALE GENOMIC DNA]</scope>
    <source>
        <strain evidence="1">ISS176</strain>
    </source>
</reference>
<evidence type="ECO:0000313" key="1">
    <source>
        <dbReference type="EMBL" id="KRZ44608.1"/>
    </source>
</evidence>
<accession>A0A0V1KBJ3</accession>
<proteinExistence type="predicted"/>
<gene>
    <name evidence="1" type="ORF">T4C_8607</name>
</gene>
<dbReference type="AlphaFoldDB" id="A0A0V1KBJ3"/>
<organism evidence="1 2">
    <name type="scientific">Trichinella pseudospiralis</name>
    <name type="common">Parasitic roundworm</name>
    <dbReference type="NCBI Taxonomy" id="6337"/>
    <lineage>
        <taxon>Eukaryota</taxon>
        <taxon>Metazoa</taxon>
        <taxon>Ecdysozoa</taxon>
        <taxon>Nematoda</taxon>
        <taxon>Enoplea</taxon>
        <taxon>Dorylaimia</taxon>
        <taxon>Trichinellida</taxon>
        <taxon>Trichinellidae</taxon>
        <taxon>Trichinella</taxon>
    </lineage>
</organism>